<organism evidence="10 11">
    <name type="scientific">Fasciola hepatica</name>
    <name type="common">Liver fluke</name>
    <dbReference type="NCBI Taxonomy" id="6192"/>
    <lineage>
        <taxon>Eukaryota</taxon>
        <taxon>Metazoa</taxon>
        <taxon>Spiralia</taxon>
        <taxon>Lophotrochozoa</taxon>
        <taxon>Platyhelminthes</taxon>
        <taxon>Trematoda</taxon>
        <taxon>Digenea</taxon>
        <taxon>Plagiorchiida</taxon>
        <taxon>Echinostomata</taxon>
        <taxon>Echinostomatoidea</taxon>
        <taxon>Fasciolidae</taxon>
        <taxon>Fasciola</taxon>
    </lineage>
</organism>
<dbReference type="AlphaFoldDB" id="A0A2H1BVV5"/>
<accession>A0A2H1BVV5</accession>
<dbReference type="InterPro" id="IPR006001">
    <property type="entry name" value="Therm_gnt_kin"/>
</dbReference>
<evidence type="ECO:0000256" key="4">
    <source>
        <dbReference type="ARBA" id="ARBA00022679"/>
    </source>
</evidence>
<evidence type="ECO:0000256" key="9">
    <source>
        <dbReference type="RuleBase" id="RU363066"/>
    </source>
</evidence>
<dbReference type="PANTHER" id="PTHR43442">
    <property type="entry name" value="GLUCONOKINASE-RELATED"/>
    <property type="match status" value="1"/>
</dbReference>
<gene>
    <name evidence="10" type="ORF">D915_009415</name>
</gene>
<evidence type="ECO:0000313" key="10">
    <source>
        <dbReference type="EMBL" id="THD19843.1"/>
    </source>
</evidence>
<dbReference type="UniPathway" id="UPA00792"/>
<keyword evidence="6 9" id="KW-0418">Kinase</keyword>
<evidence type="ECO:0000256" key="7">
    <source>
        <dbReference type="ARBA" id="ARBA00022840"/>
    </source>
</evidence>
<dbReference type="GO" id="GO:0046316">
    <property type="term" value="F:gluconokinase activity"/>
    <property type="evidence" value="ECO:0007669"/>
    <property type="project" value="UniProtKB-EC"/>
</dbReference>
<name>A0A2H1BVV5_FASHE</name>
<dbReference type="Proteomes" id="UP000230066">
    <property type="component" value="Unassembled WGS sequence"/>
</dbReference>
<keyword evidence="5 9" id="KW-0547">Nucleotide-binding</keyword>
<dbReference type="EMBL" id="JXXN02005521">
    <property type="protein sequence ID" value="THD19843.1"/>
    <property type="molecule type" value="Genomic_DNA"/>
</dbReference>
<evidence type="ECO:0000256" key="6">
    <source>
        <dbReference type="ARBA" id="ARBA00022777"/>
    </source>
</evidence>
<evidence type="ECO:0000256" key="1">
    <source>
        <dbReference type="ARBA" id="ARBA00004875"/>
    </source>
</evidence>
<evidence type="ECO:0000256" key="5">
    <source>
        <dbReference type="ARBA" id="ARBA00022741"/>
    </source>
</evidence>
<dbReference type="SUPFAM" id="SSF52540">
    <property type="entry name" value="P-loop containing nucleoside triphosphate hydrolases"/>
    <property type="match status" value="1"/>
</dbReference>
<dbReference type="GO" id="GO:0005737">
    <property type="term" value="C:cytoplasm"/>
    <property type="evidence" value="ECO:0007669"/>
    <property type="project" value="TreeGrafter"/>
</dbReference>
<proteinExistence type="inferred from homology"/>
<keyword evidence="11" id="KW-1185">Reference proteome</keyword>
<dbReference type="Pfam" id="PF13238">
    <property type="entry name" value="AAA_18"/>
    <property type="match status" value="1"/>
</dbReference>
<keyword evidence="4 9" id="KW-0808">Transferase</keyword>
<protein>
    <recommendedName>
        <fullName evidence="3 9">Gluconokinase</fullName>
        <ecNumber evidence="3 9">2.7.1.12</ecNumber>
    </recommendedName>
</protein>
<evidence type="ECO:0000313" key="11">
    <source>
        <dbReference type="Proteomes" id="UP000230066"/>
    </source>
</evidence>
<evidence type="ECO:0000256" key="2">
    <source>
        <dbReference type="ARBA" id="ARBA00008420"/>
    </source>
</evidence>
<keyword evidence="7 9" id="KW-0067">ATP-binding</keyword>
<dbReference type="NCBIfam" id="TIGR01313">
    <property type="entry name" value="therm_gnt_kin"/>
    <property type="match status" value="1"/>
</dbReference>
<dbReference type="GO" id="GO:0005975">
    <property type="term" value="P:carbohydrate metabolic process"/>
    <property type="evidence" value="ECO:0007669"/>
    <property type="project" value="InterPro"/>
</dbReference>
<comment type="similarity">
    <text evidence="2 9">Belongs to the gluconokinase GntK/GntV family.</text>
</comment>
<dbReference type="PANTHER" id="PTHR43442:SF3">
    <property type="entry name" value="GLUCONOKINASE-RELATED"/>
    <property type="match status" value="1"/>
</dbReference>
<reference evidence="10" key="1">
    <citation type="submission" date="2019-03" db="EMBL/GenBank/DDBJ databases">
        <title>Improved annotation for the trematode Fasciola hepatica.</title>
        <authorList>
            <person name="Choi Y.-J."/>
            <person name="Martin J."/>
            <person name="Mitreva M."/>
        </authorList>
    </citation>
    <scope>NUCLEOTIDE SEQUENCE [LARGE SCALE GENOMIC DNA]</scope>
</reference>
<evidence type="ECO:0000256" key="8">
    <source>
        <dbReference type="ARBA" id="ARBA00048090"/>
    </source>
</evidence>
<evidence type="ECO:0000256" key="3">
    <source>
        <dbReference type="ARBA" id="ARBA00012054"/>
    </source>
</evidence>
<comment type="catalytic activity">
    <reaction evidence="8 9">
        <text>D-gluconate + ATP = 6-phospho-D-gluconate + ADP + H(+)</text>
        <dbReference type="Rhea" id="RHEA:19433"/>
        <dbReference type="ChEBI" id="CHEBI:15378"/>
        <dbReference type="ChEBI" id="CHEBI:18391"/>
        <dbReference type="ChEBI" id="CHEBI:30616"/>
        <dbReference type="ChEBI" id="CHEBI:58759"/>
        <dbReference type="ChEBI" id="CHEBI:456216"/>
        <dbReference type="EC" id="2.7.1.12"/>
    </reaction>
</comment>
<dbReference type="CDD" id="cd02021">
    <property type="entry name" value="GntK"/>
    <property type="match status" value="1"/>
</dbReference>
<dbReference type="GO" id="GO:0005524">
    <property type="term" value="F:ATP binding"/>
    <property type="evidence" value="ECO:0007669"/>
    <property type="project" value="UniProtKB-KW"/>
</dbReference>
<comment type="pathway">
    <text evidence="1 9">Carbohydrate acid metabolism; D-gluconate degradation.</text>
</comment>
<dbReference type="InterPro" id="IPR027417">
    <property type="entry name" value="P-loop_NTPase"/>
</dbReference>
<sequence>MIIVVMGPCGCGKSTIASALAHRLGWLYLDADDYHPLANVQKMAQGIPLEDADRMPWLEKLHEEIVKHECLVLACSALKFSYRKILSQGLEESNESTVLYFVLLRADEDLLRKRLTQRQGNFVHPSLIASQLKTLEPFNTNEWHLTVDASKPCEYIVDMILGSLCKSS</sequence>
<comment type="caution">
    <text evidence="10">The sequence shown here is derived from an EMBL/GenBank/DDBJ whole genome shotgun (WGS) entry which is preliminary data.</text>
</comment>
<dbReference type="Gene3D" id="3.40.50.300">
    <property type="entry name" value="P-loop containing nucleotide triphosphate hydrolases"/>
    <property type="match status" value="1"/>
</dbReference>
<dbReference type="EC" id="2.7.1.12" evidence="3 9"/>